<dbReference type="InterPro" id="IPR006671">
    <property type="entry name" value="Cyclin_N"/>
</dbReference>
<reference evidence="9" key="1">
    <citation type="submission" date="2021-05" db="EMBL/GenBank/DDBJ databases">
        <title>Genome-wide identification, expression and functional analysis of core cell cycle genes (CCC) and gene families during early somatic embryogenesis in Dimocarpus longan Lour.</title>
        <authorList>
            <person name="Zhao P."/>
            <person name="Zhang C."/>
            <person name="Lai Z."/>
            <person name="Lin Y."/>
        </authorList>
    </citation>
    <scope>NUCLEOTIDE SEQUENCE</scope>
    <source>
        <tissue evidence="9">Embryonic callus</tissue>
    </source>
</reference>
<gene>
    <name evidence="9" type="ORF">Dlo016232</name>
</gene>
<dbReference type="GO" id="GO:0051301">
    <property type="term" value="P:cell division"/>
    <property type="evidence" value="ECO:0007669"/>
    <property type="project" value="UniProtKB-KW"/>
</dbReference>
<comment type="similarity">
    <text evidence="1">Belongs to the cyclin family. Cyclin D subfamily.</text>
</comment>
<dbReference type="CDD" id="cd20543">
    <property type="entry name" value="CYCLIN_AtCycD-like_rpt1"/>
    <property type="match status" value="1"/>
</dbReference>
<organism evidence="9">
    <name type="scientific">Dimocarpus longan</name>
    <dbReference type="NCBI Taxonomy" id="128017"/>
    <lineage>
        <taxon>Eukaryota</taxon>
        <taxon>Viridiplantae</taxon>
        <taxon>Streptophyta</taxon>
        <taxon>Embryophyta</taxon>
        <taxon>Tracheophyta</taxon>
        <taxon>Spermatophyta</taxon>
        <taxon>Magnoliopsida</taxon>
        <taxon>eudicotyledons</taxon>
        <taxon>Gunneridae</taxon>
        <taxon>Pentapetalae</taxon>
        <taxon>rosids</taxon>
        <taxon>malvids</taxon>
        <taxon>Sapindales</taxon>
        <taxon>Sapindaceae</taxon>
        <taxon>Dimocarpus</taxon>
    </lineage>
</organism>
<sequence>MAENLDCVASNLLCHESTNTSLDDLDFNASNDVFWGILSWLHKYHQDRSQHPNLDNNGSLMGLLLQTEERIVKMVGKERDLLPKDDYLKRLRDGHLDMRVRREALDWIWKAYAHHKFGPVTFCLSVNYFDRFLSVHEFPSEKAWIVQLLAVACLSLAGKLEEPEMPQLVDLQVGEPKFVFEAKTIQRMELLVLNTLKWRLQACTPCSFIDYFLTKSNDDQLPSTASIFRAVQLILSTIKGIDFLEFKPSEIAAAVAIFVSGDMQAQGIDNAISHIHVQKEMVIKCVELIKDSPWMNGSANVAIASTAPYVADRPDGVVLDSACLSYEIEDITVESCASSAHSVITSDTKKRKTRETTMLSGTGHENRHTPKSKQFG</sequence>
<keyword evidence="2" id="KW-0132">Cell division</keyword>
<evidence type="ECO:0000256" key="6">
    <source>
        <dbReference type="SAM" id="MobiDB-lite"/>
    </source>
</evidence>
<feature type="domain" description="Cyclin C-terminal" evidence="8">
    <location>
        <begin position="203"/>
        <end position="316"/>
    </location>
</feature>
<keyword evidence="3 5" id="KW-0195">Cyclin</keyword>
<proteinExistence type="evidence at transcript level"/>
<dbReference type="SMART" id="SM00385">
    <property type="entry name" value="CYCLIN"/>
    <property type="match status" value="1"/>
</dbReference>
<dbReference type="Gene3D" id="1.10.472.10">
    <property type="entry name" value="Cyclin-like"/>
    <property type="match status" value="2"/>
</dbReference>
<keyword evidence="4" id="KW-0131">Cell cycle</keyword>
<dbReference type="FunFam" id="1.10.472.10:FF:000040">
    <property type="entry name" value="D6-type cyclin"/>
    <property type="match status" value="1"/>
</dbReference>
<dbReference type="PROSITE" id="PS00292">
    <property type="entry name" value="CYCLINS"/>
    <property type="match status" value="1"/>
</dbReference>
<name>A0A8G0QXA2_9ROSI</name>
<feature type="region of interest" description="Disordered" evidence="6">
    <location>
        <begin position="344"/>
        <end position="376"/>
    </location>
</feature>
<dbReference type="InterPro" id="IPR013763">
    <property type="entry name" value="Cyclin-like_dom"/>
</dbReference>
<dbReference type="InterPro" id="IPR039361">
    <property type="entry name" value="Cyclin"/>
</dbReference>
<dbReference type="SUPFAM" id="SSF47954">
    <property type="entry name" value="Cyclin-like"/>
    <property type="match status" value="2"/>
</dbReference>
<evidence type="ECO:0000256" key="2">
    <source>
        <dbReference type="ARBA" id="ARBA00022618"/>
    </source>
</evidence>
<dbReference type="PANTHER" id="PTHR10177">
    <property type="entry name" value="CYCLINS"/>
    <property type="match status" value="1"/>
</dbReference>
<evidence type="ECO:0000256" key="4">
    <source>
        <dbReference type="ARBA" id="ARBA00023306"/>
    </source>
</evidence>
<dbReference type="InterPro" id="IPR048258">
    <property type="entry name" value="Cyclins_cyclin-box"/>
</dbReference>
<dbReference type="Pfam" id="PF02984">
    <property type="entry name" value="Cyclin_C"/>
    <property type="match status" value="1"/>
</dbReference>
<evidence type="ECO:0000259" key="8">
    <source>
        <dbReference type="SMART" id="SM01332"/>
    </source>
</evidence>
<protein>
    <submittedName>
        <fullName evidence="9">Cyclin D2-2</fullName>
    </submittedName>
</protein>
<dbReference type="CDD" id="cd20544">
    <property type="entry name" value="CYCLIN_AtCycD-like_rpt2"/>
    <property type="match status" value="1"/>
</dbReference>
<evidence type="ECO:0000256" key="3">
    <source>
        <dbReference type="ARBA" id="ARBA00023127"/>
    </source>
</evidence>
<evidence type="ECO:0000256" key="5">
    <source>
        <dbReference type="RuleBase" id="RU000383"/>
    </source>
</evidence>
<evidence type="ECO:0000256" key="1">
    <source>
        <dbReference type="ARBA" id="ARBA00009065"/>
    </source>
</evidence>
<dbReference type="InterPro" id="IPR004367">
    <property type="entry name" value="Cyclin_C-dom"/>
</dbReference>
<feature type="domain" description="Cyclin-like" evidence="7">
    <location>
        <begin position="106"/>
        <end position="194"/>
    </location>
</feature>
<dbReference type="AlphaFoldDB" id="A0A8G0QXA2"/>
<dbReference type="FunFam" id="1.10.472.10:FF:000034">
    <property type="entry name" value="D2/4-type cyclin"/>
    <property type="match status" value="1"/>
</dbReference>
<dbReference type="EMBL" id="MZ198068">
    <property type="protein sequence ID" value="QYW07125.1"/>
    <property type="molecule type" value="mRNA"/>
</dbReference>
<evidence type="ECO:0000313" key="9">
    <source>
        <dbReference type="EMBL" id="QYW07125.1"/>
    </source>
</evidence>
<evidence type="ECO:0000259" key="7">
    <source>
        <dbReference type="SMART" id="SM00385"/>
    </source>
</evidence>
<dbReference type="SMART" id="SM01332">
    <property type="entry name" value="Cyclin_C"/>
    <property type="match status" value="1"/>
</dbReference>
<dbReference type="InterPro" id="IPR036915">
    <property type="entry name" value="Cyclin-like_sf"/>
</dbReference>
<accession>A0A8G0QXA2</accession>
<dbReference type="Pfam" id="PF00134">
    <property type="entry name" value="Cyclin_N"/>
    <property type="match status" value="1"/>
</dbReference>